<evidence type="ECO:0000313" key="3">
    <source>
        <dbReference type="Proteomes" id="UP000187465"/>
    </source>
</evidence>
<dbReference type="Proteomes" id="UP000187465">
    <property type="component" value="Unassembled WGS sequence"/>
</dbReference>
<dbReference type="InterPro" id="IPR024760">
    <property type="entry name" value="HTH_dom_conjug_TS-like"/>
</dbReference>
<protein>
    <recommendedName>
        <fullName evidence="1">Helix-turn-helix conjugative transposon-like domain-containing protein</fullName>
    </recommendedName>
</protein>
<evidence type="ECO:0000259" key="1">
    <source>
        <dbReference type="Pfam" id="PF12645"/>
    </source>
</evidence>
<dbReference type="RefSeq" id="WP_076179590.1">
    <property type="nucleotide sequence ID" value="NZ_MKQP01000043.1"/>
</dbReference>
<dbReference type="AlphaFoldDB" id="A0A1R0X0R1"/>
<gene>
    <name evidence="2" type="ORF">BJP51_27590</name>
</gene>
<feature type="domain" description="Helix-turn-helix conjugative transposon-like" evidence="1">
    <location>
        <begin position="17"/>
        <end position="69"/>
    </location>
</feature>
<comment type="caution">
    <text evidence="2">The sequence shown here is derived from an EMBL/GenBank/DDBJ whole genome shotgun (WGS) entry which is preliminary data.</text>
</comment>
<sequence length="80" mass="9257">MEKKDDTEIIPDGEFLELVRAAKKKDPDAMLRLIQLYKEDIVKLSKFIHLPQEDAVSQIVLEFLECILRNEVSENNGNID</sequence>
<proteinExistence type="predicted"/>
<name>A0A1R0X0R1_9BACL</name>
<organism evidence="2 3">
    <name type="scientific">Paenibacillus odorifer</name>
    <dbReference type="NCBI Taxonomy" id="189426"/>
    <lineage>
        <taxon>Bacteria</taxon>
        <taxon>Bacillati</taxon>
        <taxon>Bacillota</taxon>
        <taxon>Bacilli</taxon>
        <taxon>Bacillales</taxon>
        <taxon>Paenibacillaceae</taxon>
        <taxon>Paenibacillus</taxon>
    </lineage>
</organism>
<accession>A0A1R0X0R1</accession>
<reference evidence="2 3" key="1">
    <citation type="submission" date="2016-10" db="EMBL/GenBank/DDBJ databases">
        <title>Paenibacillus species isolates.</title>
        <authorList>
            <person name="Beno S.M."/>
        </authorList>
    </citation>
    <scope>NUCLEOTIDE SEQUENCE [LARGE SCALE GENOMIC DNA]</scope>
    <source>
        <strain evidence="2 3">FSL H7-0604</strain>
    </source>
</reference>
<dbReference type="EMBL" id="MKQP01000043">
    <property type="protein sequence ID" value="OMD26247.1"/>
    <property type="molecule type" value="Genomic_DNA"/>
</dbReference>
<dbReference type="Pfam" id="PF12645">
    <property type="entry name" value="HTH_16"/>
    <property type="match status" value="1"/>
</dbReference>
<evidence type="ECO:0000313" key="2">
    <source>
        <dbReference type="EMBL" id="OMD26247.1"/>
    </source>
</evidence>